<comment type="pathway">
    <text evidence="2">Cell wall biogenesis; lipoteichoic acid biosynthesis.</text>
</comment>
<evidence type="ECO:0000313" key="11">
    <source>
        <dbReference type="Proteomes" id="UP001596072"/>
    </source>
</evidence>
<dbReference type="EMBL" id="JBHSNS010000005">
    <property type="protein sequence ID" value="MFC5729747.1"/>
    <property type="molecule type" value="Genomic_DNA"/>
</dbReference>
<keyword evidence="4 8" id="KW-0812">Transmembrane</keyword>
<dbReference type="Proteomes" id="UP001596072">
    <property type="component" value="Unassembled WGS sequence"/>
</dbReference>
<dbReference type="InterPro" id="IPR050448">
    <property type="entry name" value="OpgB/LTA_synthase_biosynth"/>
</dbReference>
<keyword evidence="11" id="KW-1185">Reference proteome</keyword>
<evidence type="ECO:0000259" key="9">
    <source>
        <dbReference type="Pfam" id="PF00884"/>
    </source>
</evidence>
<dbReference type="GO" id="GO:0016740">
    <property type="term" value="F:transferase activity"/>
    <property type="evidence" value="ECO:0007669"/>
    <property type="project" value="UniProtKB-KW"/>
</dbReference>
<keyword evidence="5 8" id="KW-1133">Transmembrane helix</keyword>
<dbReference type="CDD" id="cd16015">
    <property type="entry name" value="LTA_synthase"/>
    <property type="match status" value="1"/>
</dbReference>
<comment type="caution">
    <text evidence="10">The sequence shown here is derived from an EMBL/GenBank/DDBJ whole genome shotgun (WGS) entry which is preliminary data.</text>
</comment>
<feature type="transmembrane region" description="Helical" evidence="8">
    <location>
        <begin position="185"/>
        <end position="204"/>
    </location>
</feature>
<feature type="transmembrane region" description="Helical" evidence="8">
    <location>
        <begin position="38"/>
        <end position="60"/>
    </location>
</feature>
<evidence type="ECO:0000256" key="1">
    <source>
        <dbReference type="ARBA" id="ARBA00004651"/>
    </source>
</evidence>
<reference evidence="11" key="1">
    <citation type="journal article" date="2019" name="Int. J. Syst. Evol. Microbiol.">
        <title>The Global Catalogue of Microorganisms (GCM) 10K type strain sequencing project: providing services to taxonomists for standard genome sequencing and annotation.</title>
        <authorList>
            <consortium name="The Broad Institute Genomics Platform"/>
            <consortium name="The Broad Institute Genome Sequencing Center for Infectious Disease"/>
            <person name="Wu L."/>
            <person name="Ma J."/>
        </authorList>
    </citation>
    <scope>NUCLEOTIDE SEQUENCE [LARGE SCALE GENOMIC DNA]</scope>
    <source>
        <strain evidence="11">YIM 94188</strain>
    </source>
</reference>
<evidence type="ECO:0000256" key="8">
    <source>
        <dbReference type="SAM" id="Phobius"/>
    </source>
</evidence>
<evidence type="ECO:0000256" key="7">
    <source>
        <dbReference type="SAM" id="MobiDB-lite"/>
    </source>
</evidence>
<keyword evidence="10" id="KW-0808">Transferase</keyword>
<evidence type="ECO:0000256" key="3">
    <source>
        <dbReference type="ARBA" id="ARBA00022475"/>
    </source>
</evidence>
<evidence type="ECO:0000256" key="6">
    <source>
        <dbReference type="ARBA" id="ARBA00023136"/>
    </source>
</evidence>
<keyword evidence="3" id="KW-1003">Cell membrane</keyword>
<comment type="subcellular location">
    <subcellularLocation>
        <location evidence="1">Cell membrane</location>
        <topology evidence="1">Multi-pass membrane protein</topology>
    </subcellularLocation>
</comment>
<gene>
    <name evidence="10" type="ORF">ACFPQB_12535</name>
</gene>
<keyword evidence="6 8" id="KW-0472">Membrane</keyword>
<evidence type="ECO:0000313" key="10">
    <source>
        <dbReference type="EMBL" id="MFC5729747.1"/>
    </source>
</evidence>
<name>A0ABW0ZGU4_9ACTN</name>
<protein>
    <submittedName>
        <fullName evidence="10">LTA synthase family protein</fullName>
        <ecNumber evidence="10">2.7.8.-</ecNumber>
    </submittedName>
</protein>
<feature type="transmembrane region" description="Helical" evidence="8">
    <location>
        <begin position="96"/>
        <end position="115"/>
    </location>
</feature>
<evidence type="ECO:0000256" key="2">
    <source>
        <dbReference type="ARBA" id="ARBA00004936"/>
    </source>
</evidence>
<dbReference type="PANTHER" id="PTHR47371">
    <property type="entry name" value="LIPOTEICHOIC ACID SYNTHASE"/>
    <property type="match status" value="1"/>
</dbReference>
<dbReference type="SUPFAM" id="SSF53649">
    <property type="entry name" value="Alkaline phosphatase-like"/>
    <property type="match status" value="1"/>
</dbReference>
<dbReference type="EC" id="2.7.8.-" evidence="10"/>
<organism evidence="10 11">
    <name type="scientific">Nocardioides vastitatis</name>
    <dbReference type="NCBI Taxonomy" id="2568655"/>
    <lineage>
        <taxon>Bacteria</taxon>
        <taxon>Bacillati</taxon>
        <taxon>Actinomycetota</taxon>
        <taxon>Actinomycetes</taxon>
        <taxon>Propionibacteriales</taxon>
        <taxon>Nocardioidaceae</taxon>
        <taxon>Nocardioides</taxon>
    </lineage>
</organism>
<accession>A0ABW0ZGU4</accession>
<dbReference type="InterPro" id="IPR017850">
    <property type="entry name" value="Alkaline_phosphatase_core_sf"/>
</dbReference>
<evidence type="ECO:0000256" key="5">
    <source>
        <dbReference type="ARBA" id="ARBA00022989"/>
    </source>
</evidence>
<dbReference type="RefSeq" id="WP_136436747.1">
    <property type="nucleotide sequence ID" value="NZ_JBHSNS010000005.1"/>
</dbReference>
<feature type="transmembrane region" description="Helical" evidence="8">
    <location>
        <begin position="145"/>
        <end position="164"/>
    </location>
</feature>
<proteinExistence type="predicted"/>
<dbReference type="Gene3D" id="3.40.720.10">
    <property type="entry name" value="Alkaline Phosphatase, subunit A"/>
    <property type="match status" value="1"/>
</dbReference>
<dbReference type="Pfam" id="PF00884">
    <property type="entry name" value="Sulfatase"/>
    <property type="match status" value="1"/>
</dbReference>
<evidence type="ECO:0000256" key="4">
    <source>
        <dbReference type="ARBA" id="ARBA00022692"/>
    </source>
</evidence>
<feature type="region of interest" description="Disordered" evidence="7">
    <location>
        <begin position="1"/>
        <end position="21"/>
    </location>
</feature>
<dbReference type="PANTHER" id="PTHR47371:SF3">
    <property type="entry name" value="PHOSPHOGLYCEROL TRANSFERASE I"/>
    <property type="match status" value="1"/>
</dbReference>
<feature type="transmembrane region" description="Helical" evidence="8">
    <location>
        <begin position="72"/>
        <end position="89"/>
    </location>
</feature>
<feature type="compositionally biased region" description="Basic and acidic residues" evidence="7">
    <location>
        <begin position="1"/>
        <end position="12"/>
    </location>
</feature>
<feature type="domain" description="Sulfatase N-terminal" evidence="9">
    <location>
        <begin position="291"/>
        <end position="576"/>
    </location>
</feature>
<dbReference type="InterPro" id="IPR000917">
    <property type="entry name" value="Sulfatase_N"/>
</dbReference>
<sequence length="656" mass="73593">MSSLARAERAGEEQPEAPAALEAPQPAPLRTVLGRGALGTLQAAVVATLLLQASTFALFYPRWLKDQLIDGVAFYADTLVIWLVLLLLWSVLGRLWWSIGILIAIVITVGIANIVKMRLREEPVYPSDLHFASEPEFLTSMVSPLLQAVAVAVSIGTVVWAMRIGRRMDLRYPRPSWRRLPRRQAVAVLGLRLAVAVITGPLLLQTAQFNHPGSYWRGIYEVRGDHWRYWNQKTNYRANGFVGGFLFNMPVDAMREPMGYDQAAMDEIADRYERVAERINAGRTGSLDDVNVVLVLSESFTDPTELDGFELERDPIPRTRARMAETTSGHMLAQMYGGGTANMEFEVLTGQSLGLFRAQMLSPYQMLVPEQTDYPSAVGWLTSRGHEAIAIHPYREGMYKRKQVYGRFGFESFIHAETIGSTDTIEENPYISDDAAFDEVLRRIDDQEKPLLVNLVTMQNHIPVEDNYEDPIEVRGAEGGQAERIGQYARGLEYTDQALDSFLETLEESDEKTIVLFYGDHLPGIYGSSLKNENRGLPLYRTPFFIWSNQPGQNRARTVPITSPAFFLPLVYEVADAPVPPFLALLDRVHREVAVIQQGRLLDDRGESIAEAAMAPEVAQLLEDLRLVQFDFSIGGRFGLDRMWPGSASERPKTPK</sequence>